<accession>A0A7S7SM29</accession>
<keyword evidence="3 7" id="KW-0812">Transmembrane</keyword>
<keyword evidence="9" id="KW-0645">Protease</keyword>
<evidence type="ECO:0000256" key="2">
    <source>
        <dbReference type="ARBA" id="ARBA00009045"/>
    </source>
</evidence>
<gene>
    <name evidence="9" type="ORF">IRI77_03710</name>
</gene>
<evidence type="ECO:0000256" key="1">
    <source>
        <dbReference type="ARBA" id="ARBA00004141"/>
    </source>
</evidence>
<evidence type="ECO:0000313" key="10">
    <source>
        <dbReference type="Proteomes" id="UP000593892"/>
    </source>
</evidence>
<feature type="transmembrane region" description="Helical" evidence="7">
    <location>
        <begin position="176"/>
        <end position="194"/>
    </location>
</feature>
<feature type="transmembrane region" description="Helical" evidence="7">
    <location>
        <begin position="125"/>
        <end position="146"/>
    </location>
</feature>
<dbReference type="RefSeq" id="WP_194450738.1">
    <property type="nucleotide sequence ID" value="NZ_CP063849.1"/>
</dbReference>
<dbReference type="EMBL" id="CP063849">
    <property type="protein sequence ID" value="QOY89076.1"/>
    <property type="molecule type" value="Genomic_DNA"/>
</dbReference>
<sequence>MNHMTTGVKWLLIVNSVLFVVYFLSARTVLGDFFLLLGLVPRSVLSSFAIWQLFTYMFLHSPLGFGHILMNMLSLWMFGTPLESIWGTRRFLQFYFFCGVGAGICVVVLNLFFGSLDTRTIGASGAIYGTLMAFGILFPKVTTYFFGLFPIEARWMVIIIGAIVFLSSLGDSGGAVSHFAHLGGLVFGYIWLRFNLGHKAKIRTDWRGDLQQRYKDWKLRRAKKKFQVYLKRHGSSTQDKRGGPGDWIQ</sequence>
<feature type="transmembrane region" description="Helical" evidence="7">
    <location>
        <begin position="153"/>
        <end position="170"/>
    </location>
</feature>
<dbReference type="Pfam" id="PF01694">
    <property type="entry name" value="Rhomboid"/>
    <property type="match status" value="1"/>
</dbReference>
<dbReference type="GO" id="GO:0016020">
    <property type="term" value="C:membrane"/>
    <property type="evidence" value="ECO:0007669"/>
    <property type="project" value="UniProtKB-SubCell"/>
</dbReference>
<comment type="subcellular location">
    <subcellularLocation>
        <location evidence="1">Membrane</location>
        <topology evidence="1">Multi-pass membrane protein</topology>
    </subcellularLocation>
</comment>
<dbReference type="InterPro" id="IPR022764">
    <property type="entry name" value="Peptidase_S54_rhomboid_dom"/>
</dbReference>
<reference evidence="9 10" key="1">
    <citation type="submission" date="2020-10" db="EMBL/GenBank/DDBJ databases">
        <title>Complete genome sequence of Paludibaculum fermentans P105T, a facultatively anaerobic acidobacterium capable of dissimilatory Fe(III) reduction.</title>
        <authorList>
            <person name="Dedysh S.N."/>
            <person name="Beletsky A.V."/>
            <person name="Kulichevskaya I.S."/>
            <person name="Mardanov A.V."/>
            <person name="Ravin N.V."/>
        </authorList>
    </citation>
    <scope>NUCLEOTIDE SEQUENCE [LARGE SCALE GENOMIC DNA]</scope>
    <source>
        <strain evidence="9 10">P105</strain>
    </source>
</reference>
<evidence type="ECO:0000256" key="7">
    <source>
        <dbReference type="SAM" id="Phobius"/>
    </source>
</evidence>
<dbReference type="GO" id="GO:0004252">
    <property type="term" value="F:serine-type endopeptidase activity"/>
    <property type="evidence" value="ECO:0007669"/>
    <property type="project" value="InterPro"/>
</dbReference>
<name>A0A7S7SM29_PALFE</name>
<keyword evidence="10" id="KW-1185">Reference proteome</keyword>
<protein>
    <submittedName>
        <fullName evidence="9">Rhomboid family intramembrane serine protease</fullName>
    </submittedName>
</protein>
<keyword evidence="4" id="KW-0378">Hydrolase</keyword>
<dbReference type="KEGG" id="pfer:IRI77_03710"/>
<keyword evidence="6 7" id="KW-0472">Membrane</keyword>
<keyword evidence="5 7" id="KW-1133">Transmembrane helix</keyword>
<evidence type="ECO:0000256" key="3">
    <source>
        <dbReference type="ARBA" id="ARBA00022692"/>
    </source>
</evidence>
<dbReference type="SUPFAM" id="SSF144091">
    <property type="entry name" value="Rhomboid-like"/>
    <property type="match status" value="1"/>
</dbReference>
<dbReference type="PANTHER" id="PTHR43731">
    <property type="entry name" value="RHOMBOID PROTEASE"/>
    <property type="match status" value="1"/>
</dbReference>
<dbReference type="GO" id="GO:0006508">
    <property type="term" value="P:proteolysis"/>
    <property type="evidence" value="ECO:0007669"/>
    <property type="project" value="UniProtKB-KW"/>
</dbReference>
<evidence type="ECO:0000313" key="9">
    <source>
        <dbReference type="EMBL" id="QOY89076.1"/>
    </source>
</evidence>
<dbReference type="AlphaFoldDB" id="A0A7S7SM29"/>
<dbReference type="PANTHER" id="PTHR43731:SF14">
    <property type="entry name" value="PRESENILIN-ASSOCIATED RHOMBOID-LIKE PROTEIN, MITOCHONDRIAL"/>
    <property type="match status" value="1"/>
</dbReference>
<evidence type="ECO:0000256" key="6">
    <source>
        <dbReference type="ARBA" id="ARBA00023136"/>
    </source>
</evidence>
<evidence type="ECO:0000259" key="8">
    <source>
        <dbReference type="Pfam" id="PF01694"/>
    </source>
</evidence>
<dbReference type="Gene3D" id="1.20.1540.10">
    <property type="entry name" value="Rhomboid-like"/>
    <property type="match status" value="1"/>
</dbReference>
<comment type="similarity">
    <text evidence="2">Belongs to the peptidase S54 family.</text>
</comment>
<feature type="transmembrane region" description="Helical" evidence="7">
    <location>
        <begin position="65"/>
        <end position="82"/>
    </location>
</feature>
<dbReference type="Proteomes" id="UP000593892">
    <property type="component" value="Chromosome"/>
</dbReference>
<dbReference type="InterPro" id="IPR050925">
    <property type="entry name" value="Rhomboid_protease_S54"/>
</dbReference>
<feature type="transmembrane region" description="Helical" evidence="7">
    <location>
        <begin position="94"/>
        <end position="113"/>
    </location>
</feature>
<proteinExistence type="inferred from homology"/>
<feature type="transmembrane region" description="Helical" evidence="7">
    <location>
        <begin position="6"/>
        <end position="26"/>
    </location>
</feature>
<organism evidence="9 10">
    <name type="scientific">Paludibaculum fermentans</name>
    <dbReference type="NCBI Taxonomy" id="1473598"/>
    <lineage>
        <taxon>Bacteria</taxon>
        <taxon>Pseudomonadati</taxon>
        <taxon>Acidobacteriota</taxon>
        <taxon>Terriglobia</taxon>
        <taxon>Bryobacterales</taxon>
        <taxon>Bryobacteraceae</taxon>
        <taxon>Paludibaculum</taxon>
    </lineage>
</organism>
<evidence type="ECO:0000256" key="5">
    <source>
        <dbReference type="ARBA" id="ARBA00022989"/>
    </source>
</evidence>
<feature type="transmembrane region" description="Helical" evidence="7">
    <location>
        <begin position="33"/>
        <end position="59"/>
    </location>
</feature>
<feature type="domain" description="Peptidase S54 rhomboid" evidence="8">
    <location>
        <begin position="50"/>
        <end position="192"/>
    </location>
</feature>
<dbReference type="InterPro" id="IPR035952">
    <property type="entry name" value="Rhomboid-like_sf"/>
</dbReference>
<evidence type="ECO:0000256" key="4">
    <source>
        <dbReference type="ARBA" id="ARBA00022801"/>
    </source>
</evidence>